<accession>A0A449AHX3</accession>
<dbReference type="AlphaFoldDB" id="A0A449AHX3"/>
<feature type="compositionally biased region" description="Low complexity" evidence="2">
    <location>
        <begin position="106"/>
        <end position="118"/>
    </location>
</feature>
<dbReference type="Proteomes" id="UP000289506">
    <property type="component" value="Plasmid 13"/>
</dbReference>
<reference evidence="4 5" key="1">
    <citation type="submission" date="2019-01" db="EMBL/GenBank/DDBJ databases">
        <authorList>
            <consortium name="Pathogen Informatics"/>
        </authorList>
    </citation>
    <scope>NUCLEOTIDE SEQUENCE [LARGE SCALE GENOMIC DNA]</scope>
    <source>
        <strain evidence="4 5">NCTC10142</strain>
        <plasmid evidence="5">13</plasmid>
    </source>
</reference>
<sequence length="379" mass="42241">MSKYKKIFSGLGLLSISTLIGAGVVACANKKPKASDSSTEAIDQNNNQGNSTTPEQEKPGPNDQGNSSKPKEGENTPGNPAPQAPKTPGKPEDSAPEKPEKAPEQGDGSSNENSGNTNETDKKDKPNEGMNKKPEKPDKDQTPPVTLEQKATLLLAEIDKNPGYPNPKAQAIMTLRNEVENIKNEAGKTEEEKLTKLKEFKTKLNKIKDALAKAIKDIDALPYPKVQLNLQKEKFAKDKFKDKLNTLTKVDEISKVLPTDWADKIKKYNEVFETIKNFINTDSLKKRFAQTDDSTSGRFTESALIWHVYETIRNKFEKEVNNSFGKEKKSEAQKFISKFSKINENGHNKNAQWLLDESKKIVSEFSKAKEEAKKSKQMV</sequence>
<keyword evidence="4" id="KW-0614">Plasmid</keyword>
<evidence type="ECO:0008006" key="6">
    <source>
        <dbReference type="Google" id="ProtNLM"/>
    </source>
</evidence>
<keyword evidence="3" id="KW-0732">Signal</keyword>
<feature type="compositionally biased region" description="Basic and acidic residues" evidence="2">
    <location>
        <begin position="119"/>
        <end position="141"/>
    </location>
</feature>
<dbReference type="RefSeq" id="WP_015287110.1">
    <property type="nucleotide sequence ID" value="NZ_LR214986.1"/>
</dbReference>
<evidence type="ECO:0000256" key="1">
    <source>
        <dbReference type="SAM" id="Coils"/>
    </source>
</evidence>
<evidence type="ECO:0000256" key="3">
    <source>
        <dbReference type="SAM" id="SignalP"/>
    </source>
</evidence>
<dbReference type="PROSITE" id="PS51257">
    <property type="entry name" value="PROKAR_LIPOPROTEIN"/>
    <property type="match status" value="1"/>
</dbReference>
<feature type="compositionally biased region" description="Polar residues" evidence="2">
    <location>
        <begin position="35"/>
        <end position="54"/>
    </location>
</feature>
<keyword evidence="1" id="KW-0175">Coiled coil</keyword>
<dbReference type="EMBL" id="LR214986">
    <property type="protein sequence ID" value="VEU64580.1"/>
    <property type="molecule type" value="Genomic_DNA"/>
</dbReference>
<evidence type="ECO:0000313" key="4">
    <source>
        <dbReference type="EMBL" id="VEU64580.1"/>
    </source>
</evidence>
<evidence type="ECO:0000256" key="2">
    <source>
        <dbReference type="SAM" id="MobiDB-lite"/>
    </source>
</evidence>
<feature type="compositionally biased region" description="Basic and acidic residues" evidence="2">
    <location>
        <begin position="89"/>
        <end position="104"/>
    </location>
</feature>
<dbReference type="GeneID" id="74931864"/>
<feature type="chain" id="PRO_5019007066" description="Lipoprotein" evidence="3">
    <location>
        <begin position="23"/>
        <end position="379"/>
    </location>
</feature>
<feature type="signal peptide" evidence="3">
    <location>
        <begin position="1"/>
        <end position="22"/>
    </location>
</feature>
<evidence type="ECO:0000313" key="5">
    <source>
        <dbReference type="Proteomes" id="UP000289506"/>
    </source>
</evidence>
<protein>
    <recommendedName>
        <fullName evidence="6">Lipoprotein</fullName>
    </recommendedName>
</protein>
<organism evidence="4 5">
    <name type="scientific">Mycoplasmopsis cynos</name>
    <dbReference type="NCBI Taxonomy" id="171284"/>
    <lineage>
        <taxon>Bacteria</taxon>
        <taxon>Bacillati</taxon>
        <taxon>Mycoplasmatota</taxon>
        <taxon>Mycoplasmoidales</taxon>
        <taxon>Metamycoplasmataceae</taxon>
        <taxon>Mycoplasmopsis</taxon>
    </lineage>
</organism>
<geneLocation type="plasmid" evidence="4 5">
    <name>13</name>
</geneLocation>
<feature type="coiled-coil region" evidence="1">
    <location>
        <begin position="172"/>
        <end position="217"/>
    </location>
</feature>
<name>A0A449AHX3_9BACT</name>
<feature type="region of interest" description="Disordered" evidence="2">
    <location>
        <begin position="29"/>
        <end position="151"/>
    </location>
</feature>
<gene>
    <name evidence="4" type="primary">MCYN0308_4</name>
    <name evidence="4" type="ORF">NCTC10142_00334</name>
</gene>
<proteinExistence type="predicted"/>